<evidence type="ECO:0000259" key="2">
    <source>
        <dbReference type="Pfam" id="PF11796"/>
    </source>
</evidence>
<feature type="domain" description="DUF2399" evidence="1">
    <location>
        <begin position="264"/>
        <end position="413"/>
    </location>
</feature>
<dbReference type="NCBIfam" id="TIGR02679">
    <property type="entry name" value="TIGR02679 family protein"/>
    <property type="match status" value="1"/>
</dbReference>
<name>A0ABU7KI34_9ACTN</name>
<protein>
    <submittedName>
        <fullName evidence="3">TIGR02679 family protein</fullName>
    </submittedName>
</protein>
<sequence>MELTGPDIPRLRRLLGSPGTARLLARLRRRMEDGAPLTGTLTLGRVREDERAAVESLLGRRPGTGASLGVPLDTLDAVLRSSGASPEGLAAAVTLLTGPVRSRKEADDERERAWAAVFAPLEQACGTDPALARWCARVRSDGRIRRLTGDAASAAPLVETVARAVAALPADGVALSEFAARVLGDAHALDDDRPATGLVLGAARALSDQPEGGGAAWRRRVWAAVGVLKDELSSTVLALNLPGDPGTATGRALAALGEAGQPAVLTLRQVAGEPAHTRWAGVTLSVCENPAVVAAAADRLGERCTPLLCLQGQPSAAALTLLRQAARGGARLRVHGDFDWGGVRIATGLARHVAWEPWRFGAADYRAAVNERGRPLTGFPVPTAWDPGLAGAMEEHGRRVEEETVLGDLLADLARG</sequence>
<proteinExistence type="predicted"/>
<comment type="caution">
    <text evidence="3">The sequence shown here is derived from an EMBL/GenBank/DDBJ whole genome shotgun (WGS) entry which is preliminary data.</text>
</comment>
<accession>A0ABU7KI34</accession>
<gene>
    <name evidence="3" type="ORF">Q8A49_00355</name>
</gene>
<organism evidence="3 4">
    <name type="scientific">Nocardiopsis tropica</name>
    <dbReference type="NCBI Taxonomy" id="109330"/>
    <lineage>
        <taxon>Bacteria</taxon>
        <taxon>Bacillati</taxon>
        <taxon>Actinomycetota</taxon>
        <taxon>Actinomycetes</taxon>
        <taxon>Streptosporangiales</taxon>
        <taxon>Nocardiopsidaceae</taxon>
        <taxon>Nocardiopsis</taxon>
    </lineage>
</organism>
<evidence type="ECO:0000313" key="4">
    <source>
        <dbReference type="Proteomes" id="UP001348641"/>
    </source>
</evidence>
<dbReference type="Pfam" id="PF09664">
    <property type="entry name" value="DUF2399"/>
    <property type="match status" value="1"/>
</dbReference>
<dbReference type="Proteomes" id="UP001348641">
    <property type="component" value="Unassembled WGS sequence"/>
</dbReference>
<dbReference type="RefSeq" id="WP_330156257.1">
    <property type="nucleotide sequence ID" value="NZ_BAAAJA010000006.1"/>
</dbReference>
<dbReference type="Pfam" id="PF11796">
    <property type="entry name" value="DUF3323"/>
    <property type="match status" value="1"/>
</dbReference>
<dbReference type="EMBL" id="JAUUCC010000001">
    <property type="protein sequence ID" value="MEE2048947.1"/>
    <property type="molecule type" value="Genomic_DNA"/>
</dbReference>
<reference evidence="3 4" key="1">
    <citation type="submission" date="2023-07" db="EMBL/GenBank/DDBJ databases">
        <authorList>
            <person name="Girao M."/>
            <person name="Carvalho M.F."/>
        </authorList>
    </citation>
    <scope>NUCLEOTIDE SEQUENCE [LARGE SCALE GENOMIC DNA]</scope>
    <source>
        <strain evidence="3 4">66/93</strain>
    </source>
</reference>
<dbReference type="InterPro" id="IPR024465">
    <property type="entry name" value="DUF2399"/>
</dbReference>
<evidence type="ECO:0000259" key="1">
    <source>
        <dbReference type="Pfam" id="PF09664"/>
    </source>
</evidence>
<dbReference type="InterPro" id="IPR013495">
    <property type="entry name" value="CHP02679"/>
</dbReference>
<feature type="domain" description="Conserved hypothetical protein CHP02679 N terminus" evidence="2">
    <location>
        <begin position="37"/>
        <end position="242"/>
    </location>
</feature>
<dbReference type="InterPro" id="IPR024466">
    <property type="entry name" value="CHP02679_N"/>
</dbReference>
<evidence type="ECO:0000313" key="3">
    <source>
        <dbReference type="EMBL" id="MEE2048947.1"/>
    </source>
</evidence>